<dbReference type="SUPFAM" id="SSF48452">
    <property type="entry name" value="TPR-like"/>
    <property type="match status" value="1"/>
</dbReference>
<dbReference type="InterPro" id="IPR019734">
    <property type="entry name" value="TPR_rpt"/>
</dbReference>
<reference evidence="1" key="1">
    <citation type="submission" date="2020-02" db="EMBL/GenBank/DDBJ databases">
        <authorList>
            <person name="Scholz U."/>
            <person name="Mascher M."/>
            <person name="Fiebig A."/>
        </authorList>
    </citation>
    <scope>NUCLEOTIDE SEQUENCE</scope>
</reference>
<dbReference type="SMART" id="SM00028">
    <property type="entry name" value="TPR"/>
    <property type="match status" value="3"/>
</dbReference>
<dbReference type="InterPro" id="IPR011990">
    <property type="entry name" value="TPR-like_helical_dom_sf"/>
</dbReference>
<dbReference type="Gene3D" id="1.25.40.10">
    <property type="entry name" value="Tetratricopeptide repeat domain"/>
    <property type="match status" value="2"/>
</dbReference>
<dbReference type="EMBL" id="LR746273">
    <property type="protein sequence ID" value="CAA7404251.1"/>
    <property type="molecule type" value="Genomic_DNA"/>
</dbReference>
<evidence type="ECO:0000313" key="2">
    <source>
        <dbReference type="Proteomes" id="UP000663760"/>
    </source>
</evidence>
<name>A0A7I8L2J7_SPIIN</name>
<evidence type="ECO:0000313" key="1">
    <source>
        <dbReference type="EMBL" id="CAA7404251.1"/>
    </source>
</evidence>
<dbReference type="PANTHER" id="PTHR44102">
    <property type="entry name" value="PROTEIN NPG1"/>
    <property type="match status" value="1"/>
</dbReference>
<protein>
    <submittedName>
        <fullName evidence="1">Uncharacterized protein</fullName>
    </submittedName>
</protein>
<dbReference type="PANTHER" id="PTHR44102:SF4">
    <property type="entry name" value="PROTEIN NPGR1"/>
    <property type="match status" value="1"/>
</dbReference>
<gene>
    <name evidence="1" type="ORF">SI8410_10014929</name>
</gene>
<dbReference type="Proteomes" id="UP000663760">
    <property type="component" value="Chromosome 10"/>
</dbReference>
<keyword evidence="2" id="KW-1185">Reference proteome</keyword>
<dbReference type="InterPro" id="IPR043376">
    <property type="entry name" value="NPG1-like"/>
</dbReference>
<proteinExistence type="predicted"/>
<organism evidence="1 2">
    <name type="scientific">Spirodela intermedia</name>
    <name type="common">Intermediate duckweed</name>
    <dbReference type="NCBI Taxonomy" id="51605"/>
    <lineage>
        <taxon>Eukaryota</taxon>
        <taxon>Viridiplantae</taxon>
        <taxon>Streptophyta</taxon>
        <taxon>Embryophyta</taxon>
        <taxon>Tracheophyta</taxon>
        <taxon>Spermatophyta</taxon>
        <taxon>Magnoliopsida</taxon>
        <taxon>Liliopsida</taxon>
        <taxon>Araceae</taxon>
        <taxon>Lemnoideae</taxon>
        <taxon>Spirodela</taxon>
    </lineage>
</organism>
<accession>A0A7I8L2J7</accession>
<dbReference type="AlphaFoldDB" id="A0A7I8L2J7"/>
<dbReference type="OrthoDB" id="29013at2759"/>
<sequence>MLCACSGEQFRFEEGPPSPESLATRDFSVCGVSSRTGEWESRLEDSQVEDVESTLKETVSLNYEEARALLGRLEFQKGNLDAALQVFRGIDIAGLKPKLTRAIVERSRRRRARSKMEILHASVMSMHSVSLLLEAILLKSKALEGLGLVEEAARECGIILDIAEAAFPDGMAEGLGEDCKLQEMLHQALLLLPGLWKVAGSHKEAVDSHRRVLSRPWNLPPQKLATVQKCLAGLLLHGGAETTEVEEALLLLFILSKNMAEEEIIFDPEVVYHLSFALSIYGLPENLAEHIERAPPGGYCRRERWYLLALCYSAAGHDEAGLNLLRKATGSSERRRPPHLPSLLLAAKLCGRRRELAGEGVGFSRRAVELAGGRPELAGVAHHLLGISCGRSARSSSSDVERSSFYEQSQRALGDAAAVHGDDPEVMLTLGWEFALRRSPAAALMTAAKYLDSVAGSSVRGWELLVLAAASEGNLEDAKGIVDLALEETGEGDQLGLLRLKGLLHSLRGEAGQAIETYRLLLAVIQARNQNLAGYPHPKAAAAVKDLEMDAWLDLAGIYRDLASWSDSEICLLKAKSISRFSSRCWHERGKLLEARGLLGDALSAFHVSSTLDPHHAPSMVATAALLAGLGRRARPAARSLLMNALQLDPMSHVAWLSLGRVYKMEGSLLQAADCFQAAHDLMASSPLEGFL</sequence>